<keyword evidence="1" id="KW-0732">Signal</keyword>
<feature type="signal peptide" evidence="1">
    <location>
        <begin position="1"/>
        <end position="22"/>
    </location>
</feature>
<accession>A0A922HVG8</accession>
<reference evidence="2" key="1">
    <citation type="submission" date="2013-05" db="EMBL/GenBank/DDBJ databases">
        <authorList>
            <person name="Yim A.K.Y."/>
            <person name="Chan T.F."/>
            <person name="Ji K.M."/>
            <person name="Liu X.Y."/>
            <person name="Zhou J.W."/>
            <person name="Li R.Q."/>
            <person name="Yang K.Y."/>
            <person name="Li J."/>
            <person name="Li M."/>
            <person name="Law P.T.W."/>
            <person name="Wu Y.L."/>
            <person name="Cai Z.L."/>
            <person name="Qin H."/>
            <person name="Bao Y."/>
            <person name="Leung R.K.K."/>
            <person name="Ng P.K.S."/>
            <person name="Zou J."/>
            <person name="Zhong X.J."/>
            <person name="Ran P.X."/>
            <person name="Zhong N.S."/>
            <person name="Liu Z.G."/>
            <person name="Tsui S.K.W."/>
        </authorList>
    </citation>
    <scope>NUCLEOTIDE SEQUENCE</scope>
    <source>
        <strain evidence="2">Derf</strain>
        <tissue evidence="2">Whole organism</tissue>
    </source>
</reference>
<dbReference type="Proteomes" id="UP000790347">
    <property type="component" value="Unassembled WGS sequence"/>
</dbReference>
<proteinExistence type="predicted"/>
<reference evidence="2" key="2">
    <citation type="journal article" date="2022" name="Res Sq">
        <title>Comparative Genomics Reveals Insights into the Divergent Evolution of Astigmatic Mites and Household Pest Adaptations.</title>
        <authorList>
            <person name="Xiong Q."/>
            <person name="Wan A.T.-Y."/>
            <person name="Liu X.-Y."/>
            <person name="Fung C.S.-H."/>
            <person name="Xiao X."/>
            <person name="Malainual N."/>
            <person name="Hou J."/>
            <person name="Wang L."/>
            <person name="Wang M."/>
            <person name="Yang K."/>
            <person name="Cui Y."/>
            <person name="Leung E."/>
            <person name="Nong W."/>
            <person name="Shin S.-K."/>
            <person name="Au S."/>
            <person name="Jeong K.Y."/>
            <person name="Chew F.T."/>
            <person name="Hui J."/>
            <person name="Leung T.F."/>
            <person name="Tungtrongchitr A."/>
            <person name="Zhong N."/>
            <person name="Liu Z."/>
            <person name="Tsui S."/>
        </authorList>
    </citation>
    <scope>NUCLEOTIDE SEQUENCE</scope>
    <source>
        <strain evidence="2">Derf</strain>
        <tissue evidence="2">Whole organism</tissue>
    </source>
</reference>
<organism evidence="2 3">
    <name type="scientific">Dermatophagoides farinae</name>
    <name type="common">American house dust mite</name>
    <dbReference type="NCBI Taxonomy" id="6954"/>
    <lineage>
        <taxon>Eukaryota</taxon>
        <taxon>Metazoa</taxon>
        <taxon>Ecdysozoa</taxon>
        <taxon>Arthropoda</taxon>
        <taxon>Chelicerata</taxon>
        <taxon>Arachnida</taxon>
        <taxon>Acari</taxon>
        <taxon>Acariformes</taxon>
        <taxon>Sarcoptiformes</taxon>
        <taxon>Astigmata</taxon>
        <taxon>Psoroptidia</taxon>
        <taxon>Analgoidea</taxon>
        <taxon>Pyroglyphidae</taxon>
        <taxon>Dermatophagoidinae</taxon>
        <taxon>Dermatophagoides</taxon>
    </lineage>
</organism>
<comment type="caution">
    <text evidence="2">The sequence shown here is derived from an EMBL/GenBank/DDBJ whole genome shotgun (WGS) entry which is preliminary data.</text>
</comment>
<dbReference type="EMBL" id="ASGP02000005">
    <property type="protein sequence ID" value="KAH9506750.1"/>
    <property type="molecule type" value="Genomic_DNA"/>
</dbReference>
<name>A0A922HVG8_DERFA</name>
<protein>
    <submittedName>
        <fullName evidence="2">Uncharacterized protein</fullName>
    </submittedName>
</protein>
<keyword evidence="3" id="KW-1185">Reference proteome</keyword>
<evidence type="ECO:0000256" key="1">
    <source>
        <dbReference type="SAM" id="SignalP"/>
    </source>
</evidence>
<dbReference type="AlphaFoldDB" id="A0A922HVG8"/>
<feature type="chain" id="PRO_5037042047" evidence="1">
    <location>
        <begin position="23"/>
        <end position="60"/>
    </location>
</feature>
<evidence type="ECO:0000313" key="2">
    <source>
        <dbReference type="EMBL" id="KAH9506750.1"/>
    </source>
</evidence>
<gene>
    <name evidence="2" type="ORF">DERF_011467</name>
</gene>
<sequence length="60" mass="6954">MFYTCLIISAILFSRFSGFASCHSNNIFLQVTFYIFNSIELELNQVRCRLLRAALFSPII</sequence>
<evidence type="ECO:0000313" key="3">
    <source>
        <dbReference type="Proteomes" id="UP000790347"/>
    </source>
</evidence>